<keyword evidence="4" id="KW-1003">Cell membrane</keyword>
<proteinExistence type="predicted"/>
<keyword evidence="11" id="KW-0407">Ion channel</keyword>
<evidence type="ECO:0000256" key="9">
    <source>
        <dbReference type="ARBA" id="ARBA00023065"/>
    </source>
</evidence>
<keyword evidence="3" id="KW-0813">Transport</keyword>
<evidence type="ECO:0000256" key="2">
    <source>
        <dbReference type="ARBA" id="ARBA00015897"/>
    </source>
</evidence>
<evidence type="ECO:0000259" key="14">
    <source>
        <dbReference type="Pfam" id="PF00520"/>
    </source>
</evidence>
<dbReference type="AlphaFoldDB" id="A0A0D3IF35"/>
<sequence>MAEIQTLQPPPTSRLEGGRVKEVHSPEKLERKLKANPRENTLRAKRQAVYAAMDALEAAGASEVTSPKTRYGARAFGKPLKAQLLSARAEVEKAHAEHGADSWQRRCLHLLHSHRVQLFFILLLVLDMLIVITEICLDLEYPSCRLAKRDTVSCCAAGEEGEHHTLRYLAEAEHGGHHSLCGKGTVEGPHGVGCDEHAHPAVHTAHAVLTWASVAILSLFEIELLTLLAASGLRDFFSNVYYVLDIVIVSASLVLECVFYNTAGLSDLIGLVMFLRLWRLLRIGHAMFASTERASSTDNLKEVVRELRAELDLLSEWAEEEERASARAPPDDPGVDDIG</sequence>
<feature type="region of interest" description="Disordered" evidence="13">
    <location>
        <begin position="1"/>
        <end position="38"/>
    </location>
</feature>
<evidence type="ECO:0000256" key="6">
    <source>
        <dbReference type="ARBA" id="ARBA00022882"/>
    </source>
</evidence>
<evidence type="ECO:0000256" key="10">
    <source>
        <dbReference type="ARBA" id="ARBA00023136"/>
    </source>
</evidence>
<dbReference type="InterPro" id="IPR031846">
    <property type="entry name" value="Hvcn1"/>
</dbReference>
<dbReference type="GO" id="GO:0005886">
    <property type="term" value="C:plasma membrane"/>
    <property type="evidence" value="ECO:0007669"/>
    <property type="project" value="UniProtKB-SubCell"/>
</dbReference>
<feature type="region of interest" description="Disordered" evidence="13">
    <location>
        <begin position="319"/>
        <end position="339"/>
    </location>
</feature>
<keyword evidence="10" id="KW-0472">Membrane</keyword>
<protein>
    <recommendedName>
        <fullName evidence="2">Voltage-gated hydrogen channel 1</fullName>
    </recommendedName>
    <alternativeName>
        <fullName evidence="12">Hydrogen voltage-gated channel 1</fullName>
    </alternativeName>
</protein>
<dbReference type="HOGENOM" id="CLU_819981_0_0_1"/>
<organism evidence="15 16">
    <name type="scientific">Emiliania huxleyi (strain CCMP1516)</name>
    <dbReference type="NCBI Taxonomy" id="280463"/>
    <lineage>
        <taxon>Eukaryota</taxon>
        <taxon>Haptista</taxon>
        <taxon>Haptophyta</taxon>
        <taxon>Prymnesiophyceae</taxon>
        <taxon>Isochrysidales</taxon>
        <taxon>Noelaerhabdaceae</taxon>
        <taxon>Emiliania</taxon>
    </lineage>
</organism>
<dbReference type="Pfam" id="PF00520">
    <property type="entry name" value="Ion_trans"/>
    <property type="match status" value="1"/>
</dbReference>
<evidence type="ECO:0000256" key="4">
    <source>
        <dbReference type="ARBA" id="ARBA00022475"/>
    </source>
</evidence>
<evidence type="ECO:0000313" key="15">
    <source>
        <dbReference type="EnsemblProtists" id="EOD09870"/>
    </source>
</evidence>
<reference evidence="16" key="1">
    <citation type="journal article" date="2013" name="Nature">
        <title>Pan genome of the phytoplankton Emiliania underpins its global distribution.</title>
        <authorList>
            <person name="Read B.A."/>
            <person name="Kegel J."/>
            <person name="Klute M.J."/>
            <person name="Kuo A."/>
            <person name="Lefebvre S.C."/>
            <person name="Maumus F."/>
            <person name="Mayer C."/>
            <person name="Miller J."/>
            <person name="Monier A."/>
            <person name="Salamov A."/>
            <person name="Young J."/>
            <person name="Aguilar M."/>
            <person name="Claverie J.M."/>
            <person name="Frickenhaus S."/>
            <person name="Gonzalez K."/>
            <person name="Herman E.K."/>
            <person name="Lin Y.C."/>
            <person name="Napier J."/>
            <person name="Ogata H."/>
            <person name="Sarno A.F."/>
            <person name="Shmutz J."/>
            <person name="Schroeder D."/>
            <person name="de Vargas C."/>
            <person name="Verret F."/>
            <person name="von Dassow P."/>
            <person name="Valentin K."/>
            <person name="Van de Peer Y."/>
            <person name="Wheeler G."/>
            <person name="Dacks J.B."/>
            <person name="Delwiche C.F."/>
            <person name="Dyhrman S.T."/>
            <person name="Glockner G."/>
            <person name="John U."/>
            <person name="Richards T."/>
            <person name="Worden A.Z."/>
            <person name="Zhang X."/>
            <person name="Grigoriev I.V."/>
            <person name="Allen A.E."/>
            <person name="Bidle K."/>
            <person name="Borodovsky M."/>
            <person name="Bowler C."/>
            <person name="Brownlee C."/>
            <person name="Cock J.M."/>
            <person name="Elias M."/>
            <person name="Gladyshev V.N."/>
            <person name="Groth M."/>
            <person name="Guda C."/>
            <person name="Hadaegh A."/>
            <person name="Iglesias-Rodriguez M.D."/>
            <person name="Jenkins J."/>
            <person name="Jones B.M."/>
            <person name="Lawson T."/>
            <person name="Leese F."/>
            <person name="Lindquist E."/>
            <person name="Lobanov A."/>
            <person name="Lomsadze A."/>
            <person name="Malik S.B."/>
            <person name="Marsh M.E."/>
            <person name="Mackinder L."/>
            <person name="Mock T."/>
            <person name="Mueller-Roeber B."/>
            <person name="Pagarete A."/>
            <person name="Parker M."/>
            <person name="Probert I."/>
            <person name="Quesneville H."/>
            <person name="Raines C."/>
            <person name="Rensing S.A."/>
            <person name="Riano-Pachon D.M."/>
            <person name="Richier S."/>
            <person name="Rokitta S."/>
            <person name="Shiraiwa Y."/>
            <person name="Soanes D.M."/>
            <person name="van der Giezen M."/>
            <person name="Wahlund T.M."/>
            <person name="Williams B."/>
            <person name="Wilson W."/>
            <person name="Wolfe G."/>
            <person name="Wurch L.L."/>
        </authorList>
    </citation>
    <scope>NUCLEOTIDE SEQUENCE</scope>
</reference>
<evidence type="ECO:0000256" key="7">
    <source>
        <dbReference type="ARBA" id="ARBA00022989"/>
    </source>
</evidence>
<keyword evidence="9" id="KW-0406">Ion transport</keyword>
<dbReference type="Gene3D" id="1.20.120.350">
    <property type="entry name" value="Voltage-gated potassium channels. Chain C"/>
    <property type="match status" value="1"/>
</dbReference>
<evidence type="ECO:0000256" key="11">
    <source>
        <dbReference type="ARBA" id="ARBA00023303"/>
    </source>
</evidence>
<comment type="subcellular location">
    <subcellularLocation>
        <location evidence="1">Cell membrane</location>
        <topology evidence="1">Multi-pass membrane protein</topology>
    </subcellularLocation>
</comment>
<keyword evidence="7" id="KW-1133">Transmembrane helix</keyword>
<dbReference type="KEGG" id="ehx:EMIHUDRAFT_631975"/>
<dbReference type="InterPro" id="IPR005821">
    <property type="entry name" value="Ion_trans_dom"/>
</dbReference>
<reference evidence="15" key="2">
    <citation type="submission" date="2024-10" db="UniProtKB">
        <authorList>
            <consortium name="EnsemblProtists"/>
        </authorList>
    </citation>
    <scope>IDENTIFICATION</scope>
</reference>
<feature type="compositionally biased region" description="Basic and acidic residues" evidence="13">
    <location>
        <begin position="16"/>
        <end position="38"/>
    </location>
</feature>
<dbReference type="STRING" id="2903.R1D5N0"/>
<evidence type="ECO:0000256" key="5">
    <source>
        <dbReference type="ARBA" id="ARBA00022692"/>
    </source>
</evidence>
<dbReference type="GO" id="GO:0030171">
    <property type="term" value="F:voltage-gated proton channel activity"/>
    <property type="evidence" value="ECO:0007669"/>
    <property type="project" value="InterPro"/>
</dbReference>
<dbReference type="EnsemblProtists" id="EOD09870">
    <property type="protein sequence ID" value="EOD09870"/>
    <property type="gene ID" value="EMIHUDRAFT_631975"/>
</dbReference>
<keyword evidence="8" id="KW-0175">Coiled coil</keyword>
<dbReference type="Proteomes" id="UP000013827">
    <property type="component" value="Unassembled WGS sequence"/>
</dbReference>
<dbReference type="GO" id="GO:0034702">
    <property type="term" value="C:monoatomic ion channel complex"/>
    <property type="evidence" value="ECO:0007669"/>
    <property type="project" value="UniProtKB-KW"/>
</dbReference>
<evidence type="ECO:0000256" key="8">
    <source>
        <dbReference type="ARBA" id="ARBA00023054"/>
    </source>
</evidence>
<keyword evidence="6" id="KW-0851">Voltage-gated channel</keyword>
<dbReference type="GeneID" id="17255936"/>
<dbReference type="PANTHER" id="PTHR46480">
    <property type="entry name" value="F20B24.22"/>
    <property type="match status" value="1"/>
</dbReference>
<evidence type="ECO:0000313" key="16">
    <source>
        <dbReference type="Proteomes" id="UP000013827"/>
    </source>
</evidence>
<name>A0A0D3IF35_EMIH1</name>
<keyword evidence="16" id="KW-1185">Reference proteome</keyword>
<dbReference type="PaxDb" id="2903-EOD09870"/>
<evidence type="ECO:0000256" key="3">
    <source>
        <dbReference type="ARBA" id="ARBA00022448"/>
    </source>
</evidence>
<feature type="domain" description="Ion transport" evidence="14">
    <location>
        <begin position="197"/>
        <end position="287"/>
    </location>
</feature>
<keyword evidence="5" id="KW-0812">Transmembrane</keyword>
<dbReference type="InterPro" id="IPR027359">
    <property type="entry name" value="Volt_channel_dom_sf"/>
</dbReference>
<dbReference type="RefSeq" id="XP_005762299.1">
    <property type="nucleotide sequence ID" value="XM_005762242.1"/>
</dbReference>
<accession>A0A0D3IF35</accession>
<evidence type="ECO:0000256" key="1">
    <source>
        <dbReference type="ARBA" id="ARBA00004651"/>
    </source>
</evidence>
<evidence type="ECO:0000256" key="12">
    <source>
        <dbReference type="ARBA" id="ARBA00031989"/>
    </source>
</evidence>
<dbReference type="PANTHER" id="PTHR46480:SF1">
    <property type="entry name" value="VOLTAGE-GATED HYDROGEN CHANNEL 1"/>
    <property type="match status" value="1"/>
</dbReference>
<evidence type="ECO:0000256" key="13">
    <source>
        <dbReference type="SAM" id="MobiDB-lite"/>
    </source>
</evidence>